<gene>
    <name evidence="2" type="ORF">AVEN_87945_1</name>
</gene>
<organism evidence="2 3">
    <name type="scientific">Araneus ventricosus</name>
    <name type="common">Orbweaver spider</name>
    <name type="synonym">Epeira ventricosa</name>
    <dbReference type="NCBI Taxonomy" id="182803"/>
    <lineage>
        <taxon>Eukaryota</taxon>
        <taxon>Metazoa</taxon>
        <taxon>Ecdysozoa</taxon>
        <taxon>Arthropoda</taxon>
        <taxon>Chelicerata</taxon>
        <taxon>Arachnida</taxon>
        <taxon>Araneae</taxon>
        <taxon>Araneomorphae</taxon>
        <taxon>Entelegynae</taxon>
        <taxon>Araneoidea</taxon>
        <taxon>Araneidae</taxon>
        <taxon>Araneus</taxon>
    </lineage>
</organism>
<evidence type="ECO:0000313" key="2">
    <source>
        <dbReference type="EMBL" id="GBM95612.1"/>
    </source>
</evidence>
<name>A0A4Y2K2I7_ARAVE</name>
<accession>A0A4Y2K2I7</accession>
<dbReference type="AlphaFoldDB" id="A0A4Y2K2I7"/>
<sequence length="87" mass="10042">MDVGELLSYKPAKEPKRGGTEEDEEVDVRPRGKRLISVPESFHHDRRPPKMPKTQDENKENFKQESQPDIELPDTGADSVRSWMKPI</sequence>
<feature type="region of interest" description="Disordered" evidence="1">
    <location>
        <begin position="1"/>
        <end position="87"/>
    </location>
</feature>
<feature type="compositionally biased region" description="Basic and acidic residues" evidence="1">
    <location>
        <begin position="11"/>
        <end position="20"/>
    </location>
</feature>
<reference evidence="2 3" key="1">
    <citation type="journal article" date="2019" name="Sci. Rep.">
        <title>Orb-weaving spider Araneus ventricosus genome elucidates the spidroin gene catalogue.</title>
        <authorList>
            <person name="Kono N."/>
            <person name="Nakamura H."/>
            <person name="Ohtoshi R."/>
            <person name="Moran D.A.P."/>
            <person name="Shinohara A."/>
            <person name="Yoshida Y."/>
            <person name="Fujiwara M."/>
            <person name="Mori M."/>
            <person name="Tomita M."/>
            <person name="Arakawa K."/>
        </authorList>
    </citation>
    <scope>NUCLEOTIDE SEQUENCE [LARGE SCALE GENOMIC DNA]</scope>
</reference>
<feature type="compositionally biased region" description="Basic and acidic residues" evidence="1">
    <location>
        <begin position="53"/>
        <end position="63"/>
    </location>
</feature>
<protein>
    <submittedName>
        <fullName evidence="2">Uncharacterized protein</fullName>
    </submittedName>
</protein>
<dbReference type="EMBL" id="BGPR01192610">
    <property type="protein sequence ID" value="GBM95612.1"/>
    <property type="molecule type" value="Genomic_DNA"/>
</dbReference>
<keyword evidence="3" id="KW-1185">Reference proteome</keyword>
<evidence type="ECO:0000313" key="3">
    <source>
        <dbReference type="Proteomes" id="UP000499080"/>
    </source>
</evidence>
<comment type="caution">
    <text evidence="2">The sequence shown here is derived from an EMBL/GenBank/DDBJ whole genome shotgun (WGS) entry which is preliminary data.</text>
</comment>
<evidence type="ECO:0000256" key="1">
    <source>
        <dbReference type="SAM" id="MobiDB-lite"/>
    </source>
</evidence>
<dbReference type="Proteomes" id="UP000499080">
    <property type="component" value="Unassembled WGS sequence"/>
</dbReference>
<proteinExistence type="predicted"/>